<comment type="subcellular location">
    <subcellularLocation>
        <location evidence="1">Mitochondrion</location>
    </subcellularLocation>
</comment>
<sequence>MILKPGVSRALFPKLPLKCIGRFAGGVFRARRGLPPSNEWGPLTDLPDYSFLDGRVPKVTTVGQRMRLIKQYEMTKQIVTLSSELNEANKRLLEKQDEETRRIKALSESPLKKKGSEKLV</sequence>
<dbReference type="STRING" id="102285.A0A0R3TXU9"/>
<dbReference type="AlphaFoldDB" id="A0A0R3TXU9"/>
<evidence type="ECO:0000256" key="8">
    <source>
        <dbReference type="ARBA" id="ARBA00035425"/>
    </source>
</evidence>
<evidence type="ECO:0000256" key="5">
    <source>
        <dbReference type="ARBA" id="ARBA00023128"/>
    </source>
</evidence>
<reference evidence="12" key="1">
    <citation type="submission" date="2017-02" db="UniProtKB">
        <authorList>
            <consortium name="WormBaseParasite"/>
        </authorList>
    </citation>
    <scope>IDENTIFICATION</scope>
</reference>
<keyword evidence="6" id="KW-0687">Ribonucleoprotein</keyword>
<keyword evidence="5" id="KW-0496">Mitochondrion</keyword>
<feature type="coiled-coil region" evidence="9">
    <location>
        <begin position="78"/>
        <end position="109"/>
    </location>
</feature>
<evidence type="ECO:0000256" key="3">
    <source>
        <dbReference type="ARBA" id="ARBA00022946"/>
    </source>
</evidence>
<evidence type="ECO:0000256" key="1">
    <source>
        <dbReference type="ARBA" id="ARBA00004173"/>
    </source>
</evidence>
<comment type="similarity">
    <text evidence="2">Belongs to the mitochondrion-specific ribosomal protein mL52 family.</text>
</comment>
<evidence type="ECO:0000313" key="11">
    <source>
        <dbReference type="Proteomes" id="UP000278807"/>
    </source>
</evidence>
<keyword evidence="11" id="KW-1185">Reference proteome</keyword>
<dbReference type="GO" id="GO:0005762">
    <property type="term" value="C:mitochondrial large ribosomal subunit"/>
    <property type="evidence" value="ECO:0007669"/>
    <property type="project" value="InterPro"/>
</dbReference>
<organism evidence="12">
    <name type="scientific">Rodentolepis nana</name>
    <name type="common">Dwarf tapeworm</name>
    <name type="synonym">Hymenolepis nana</name>
    <dbReference type="NCBI Taxonomy" id="102285"/>
    <lineage>
        <taxon>Eukaryota</taxon>
        <taxon>Metazoa</taxon>
        <taxon>Spiralia</taxon>
        <taxon>Lophotrochozoa</taxon>
        <taxon>Platyhelminthes</taxon>
        <taxon>Cestoda</taxon>
        <taxon>Eucestoda</taxon>
        <taxon>Cyclophyllidea</taxon>
        <taxon>Hymenolepididae</taxon>
        <taxon>Rodentolepis</taxon>
    </lineage>
</organism>
<dbReference type="GO" id="GO:0003735">
    <property type="term" value="F:structural constituent of ribosome"/>
    <property type="evidence" value="ECO:0007669"/>
    <property type="project" value="InterPro"/>
</dbReference>
<proteinExistence type="inferred from homology"/>
<accession>A0A0R3TXU9</accession>
<dbReference type="InterPro" id="IPR034596">
    <property type="entry name" value="Ribosomal_mL52"/>
</dbReference>
<dbReference type="GO" id="GO:0032543">
    <property type="term" value="P:mitochondrial translation"/>
    <property type="evidence" value="ECO:0007669"/>
    <property type="project" value="InterPro"/>
</dbReference>
<evidence type="ECO:0000313" key="12">
    <source>
        <dbReference type="WBParaSite" id="HNAJ_0001269401-mRNA-1"/>
    </source>
</evidence>
<evidence type="ECO:0000256" key="2">
    <source>
        <dbReference type="ARBA" id="ARBA00007232"/>
    </source>
</evidence>
<evidence type="ECO:0000256" key="4">
    <source>
        <dbReference type="ARBA" id="ARBA00022980"/>
    </source>
</evidence>
<dbReference type="EMBL" id="UZAE01014547">
    <property type="protein sequence ID" value="VDO13760.1"/>
    <property type="molecule type" value="Genomic_DNA"/>
</dbReference>
<evidence type="ECO:0000256" key="6">
    <source>
        <dbReference type="ARBA" id="ARBA00023274"/>
    </source>
</evidence>
<evidence type="ECO:0000256" key="7">
    <source>
        <dbReference type="ARBA" id="ARBA00035181"/>
    </source>
</evidence>
<keyword evidence="4" id="KW-0689">Ribosomal protein</keyword>
<dbReference type="PANTHER" id="PTHR34090:SF1">
    <property type="entry name" value="LARGE RIBOSOMAL SUBUNIT PROTEIN ML52"/>
    <property type="match status" value="1"/>
</dbReference>
<dbReference type="PANTHER" id="PTHR34090">
    <property type="entry name" value="39S RIBOSOMAL PROTEIN L52, MITOCHONDRIAL"/>
    <property type="match status" value="1"/>
</dbReference>
<keyword evidence="9" id="KW-0175">Coiled coil</keyword>
<evidence type="ECO:0000256" key="9">
    <source>
        <dbReference type="SAM" id="Coils"/>
    </source>
</evidence>
<evidence type="ECO:0000313" key="10">
    <source>
        <dbReference type="EMBL" id="VDO13760.1"/>
    </source>
</evidence>
<protein>
    <recommendedName>
        <fullName evidence="7">Large ribosomal subunit protein mL52</fullName>
    </recommendedName>
    <alternativeName>
        <fullName evidence="8">39S ribosomal protein L52, mitochondrial</fullName>
    </alternativeName>
</protein>
<gene>
    <name evidence="10" type="ORF">HNAJ_LOCUS12672</name>
</gene>
<dbReference type="Pfam" id="PF18699">
    <property type="entry name" value="MRPL52"/>
    <property type="match status" value="1"/>
</dbReference>
<dbReference type="Proteomes" id="UP000278807">
    <property type="component" value="Unassembled WGS sequence"/>
</dbReference>
<dbReference type="WBParaSite" id="HNAJ_0001269401-mRNA-1">
    <property type="protein sequence ID" value="HNAJ_0001269401-mRNA-1"/>
    <property type="gene ID" value="HNAJ_0001269401"/>
</dbReference>
<reference evidence="10 11" key="2">
    <citation type="submission" date="2018-11" db="EMBL/GenBank/DDBJ databases">
        <authorList>
            <consortium name="Pathogen Informatics"/>
        </authorList>
    </citation>
    <scope>NUCLEOTIDE SEQUENCE [LARGE SCALE GENOMIC DNA]</scope>
</reference>
<name>A0A0R3TXU9_RODNA</name>
<keyword evidence="3" id="KW-0809">Transit peptide</keyword>
<dbReference type="OrthoDB" id="10249237at2759"/>